<dbReference type="AlphaFoldDB" id="A0A4S1XH76"/>
<evidence type="ECO:0000313" key="2">
    <source>
        <dbReference type="Proteomes" id="UP000306147"/>
    </source>
</evidence>
<dbReference type="EMBL" id="SRXT01000003">
    <property type="protein sequence ID" value="TGX54396.1"/>
    <property type="molecule type" value="Genomic_DNA"/>
</dbReference>
<organism evidence="1 2">
    <name type="scientific">Sphingomonas gei</name>
    <dbReference type="NCBI Taxonomy" id="1395960"/>
    <lineage>
        <taxon>Bacteria</taxon>
        <taxon>Pseudomonadati</taxon>
        <taxon>Pseudomonadota</taxon>
        <taxon>Alphaproteobacteria</taxon>
        <taxon>Sphingomonadales</taxon>
        <taxon>Sphingomonadaceae</taxon>
        <taxon>Sphingomonas</taxon>
    </lineage>
</organism>
<comment type="caution">
    <text evidence="1">The sequence shown here is derived from an EMBL/GenBank/DDBJ whole genome shotgun (WGS) entry which is preliminary data.</text>
</comment>
<accession>A0A4S1XH76</accession>
<evidence type="ECO:0000313" key="1">
    <source>
        <dbReference type="EMBL" id="TGX54396.1"/>
    </source>
</evidence>
<name>A0A4S1XH76_9SPHN</name>
<protein>
    <submittedName>
        <fullName evidence="1">Uncharacterized protein</fullName>
    </submittedName>
</protein>
<dbReference type="Proteomes" id="UP000306147">
    <property type="component" value="Unassembled WGS sequence"/>
</dbReference>
<keyword evidence="2" id="KW-1185">Reference proteome</keyword>
<reference evidence="1 2" key="1">
    <citation type="submission" date="2019-04" db="EMBL/GenBank/DDBJ databases">
        <title>Sphingomonas psychrotolerans sp. nov., isolated from soil in the Tianshan Mountains, Xinjiang, China.</title>
        <authorList>
            <person name="Luo Y."/>
            <person name="Sheng H."/>
        </authorList>
    </citation>
    <scope>NUCLEOTIDE SEQUENCE [LARGE SCALE GENOMIC DNA]</scope>
    <source>
        <strain evidence="1 2">ZFGT-11</strain>
    </source>
</reference>
<sequence length="199" mass="20861">MAAGGCSKTGDIAEGGITAVRSACPHIGVPAGTGDVTLFNPANSREASAIDVTAVLTNVQSTCDETGPQILANLTFDVLARRNQPGPARDVTLPYFITVVRGGTNVTAKRIGQVTVRFADGQLRAQTTGQAHASIDRAAATLPEEVRKRLTEKRKAGDQAAAMDPLADPAIRSAVLASTFEALVGFQLTEDQLKYNVTR</sequence>
<proteinExistence type="predicted"/>
<gene>
    <name evidence="1" type="ORF">E5A73_08065</name>
</gene>
<dbReference type="OrthoDB" id="7425063at2"/>